<dbReference type="Proteomes" id="UP001595904">
    <property type="component" value="Unassembled WGS sequence"/>
</dbReference>
<name>A0ABV8SU63_9GAMM</name>
<accession>A0ABV8SU63</accession>
<reference evidence="2" key="1">
    <citation type="journal article" date="2019" name="Int. J. Syst. Evol. Microbiol.">
        <title>The Global Catalogue of Microorganisms (GCM) 10K type strain sequencing project: providing services to taxonomists for standard genome sequencing and annotation.</title>
        <authorList>
            <consortium name="The Broad Institute Genomics Platform"/>
            <consortium name="The Broad Institute Genome Sequencing Center for Infectious Disease"/>
            <person name="Wu L."/>
            <person name="Ma J."/>
        </authorList>
    </citation>
    <scope>NUCLEOTIDE SEQUENCE [LARGE SCALE GENOMIC DNA]</scope>
    <source>
        <strain evidence="2">CGMCC 1.10759</strain>
    </source>
</reference>
<protein>
    <submittedName>
        <fullName evidence="1">Uncharacterized protein</fullName>
    </submittedName>
</protein>
<sequence>MQSERFQFSVSRHITYLAGYLNAVGRLQTTDSELWAHTAHDASAVPALRLAERSRAVVENWSREFGSLVEDFLRLDQRERLGFYLIDYICYFEDFTPHAECFKLDCEPLSSGTIEQAVYLLQLEGNQEVLLIFQRIDKARRSPSEIE</sequence>
<proteinExistence type="predicted"/>
<dbReference type="EMBL" id="JBHSDU010000003">
    <property type="protein sequence ID" value="MFC4310512.1"/>
    <property type="molecule type" value="Genomic_DNA"/>
</dbReference>
<gene>
    <name evidence="1" type="ORF">ACFPN2_15580</name>
</gene>
<comment type="caution">
    <text evidence="1">The sequence shown here is derived from an EMBL/GenBank/DDBJ whole genome shotgun (WGS) entry which is preliminary data.</text>
</comment>
<dbReference type="RefSeq" id="WP_380598057.1">
    <property type="nucleotide sequence ID" value="NZ_JBHSDU010000003.1"/>
</dbReference>
<organism evidence="1 2">
    <name type="scientific">Steroidobacter flavus</name>
    <dbReference type="NCBI Taxonomy" id="1842136"/>
    <lineage>
        <taxon>Bacteria</taxon>
        <taxon>Pseudomonadati</taxon>
        <taxon>Pseudomonadota</taxon>
        <taxon>Gammaproteobacteria</taxon>
        <taxon>Steroidobacterales</taxon>
        <taxon>Steroidobacteraceae</taxon>
        <taxon>Steroidobacter</taxon>
    </lineage>
</organism>
<evidence type="ECO:0000313" key="2">
    <source>
        <dbReference type="Proteomes" id="UP001595904"/>
    </source>
</evidence>
<keyword evidence="2" id="KW-1185">Reference proteome</keyword>
<evidence type="ECO:0000313" key="1">
    <source>
        <dbReference type="EMBL" id="MFC4310512.1"/>
    </source>
</evidence>